<dbReference type="AlphaFoldDB" id="A0AAN7YUZ2"/>
<evidence type="ECO:0000256" key="4">
    <source>
        <dbReference type="ARBA" id="ARBA00023239"/>
    </source>
</evidence>
<dbReference type="GO" id="GO:0016846">
    <property type="term" value="F:carbon-sulfur lyase activity"/>
    <property type="evidence" value="ECO:0007669"/>
    <property type="project" value="InterPro"/>
</dbReference>
<keyword evidence="4" id="KW-0456">Lyase</keyword>
<sequence length="83" mass="9094">MKTYNDTSPESGRVVKRLFCGRCGSSLGGVRVGMEDMTIVPIGVLDGDRSDLKPQFEFFRKSKIDWIDSVSGSQCFETLPSGA</sequence>
<evidence type="ECO:0000259" key="5">
    <source>
        <dbReference type="Pfam" id="PF04828"/>
    </source>
</evidence>
<accession>A0AAN7YUZ2</accession>
<protein>
    <recommendedName>
        <fullName evidence="5">CENP-V/GFA domain-containing protein</fullName>
    </recommendedName>
</protein>
<comment type="caution">
    <text evidence="6">The sequence shown here is derived from an EMBL/GenBank/DDBJ whole genome shotgun (WGS) entry which is preliminary data.</text>
</comment>
<keyword evidence="7" id="KW-1185">Reference proteome</keyword>
<evidence type="ECO:0000313" key="6">
    <source>
        <dbReference type="EMBL" id="KAK5625790.1"/>
    </source>
</evidence>
<comment type="similarity">
    <text evidence="1">Belongs to the Gfa family.</text>
</comment>
<dbReference type="SUPFAM" id="SSF51316">
    <property type="entry name" value="Mss4-like"/>
    <property type="match status" value="1"/>
</dbReference>
<evidence type="ECO:0000256" key="2">
    <source>
        <dbReference type="ARBA" id="ARBA00022723"/>
    </source>
</evidence>
<evidence type="ECO:0000256" key="3">
    <source>
        <dbReference type="ARBA" id="ARBA00022833"/>
    </source>
</evidence>
<dbReference type="EMBL" id="JAWHQM010000002">
    <property type="protein sequence ID" value="KAK5625790.1"/>
    <property type="molecule type" value="Genomic_DNA"/>
</dbReference>
<dbReference type="GO" id="GO:0046872">
    <property type="term" value="F:metal ion binding"/>
    <property type="evidence" value="ECO:0007669"/>
    <property type="project" value="UniProtKB-KW"/>
</dbReference>
<dbReference type="PANTHER" id="PTHR33337:SF40">
    <property type="entry name" value="CENP-V_GFA DOMAIN-CONTAINING PROTEIN-RELATED"/>
    <property type="match status" value="1"/>
</dbReference>
<evidence type="ECO:0000256" key="1">
    <source>
        <dbReference type="ARBA" id="ARBA00005495"/>
    </source>
</evidence>
<evidence type="ECO:0000313" key="7">
    <source>
        <dbReference type="Proteomes" id="UP001305414"/>
    </source>
</evidence>
<organism evidence="6 7">
    <name type="scientific">Xylaria bambusicola</name>
    <dbReference type="NCBI Taxonomy" id="326684"/>
    <lineage>
        <taxon>Eukaryota</taxon>
        <taxon>Fungi</taxon>
        <taxon>Dikarya</taxon>
        <taxon>Ascomycota</taxon>
        <taxon>Pezizomycotina</taxon>
        <taxon>Sordariomycetes</taxon>
        <taxon>Xylariomycetidae</taxon>
        <taxon>Xylariales</taxon>
        <taxon>Xylariaceae</taxon>
        <taxon>Xylaria</taxon>
    </lineage>
</organism>
<dbReference type="PANTHER" id="PTHR33337">
    <property type="entry name" value="GFA DOMAIN-CONTAINING PROTEIN"/>
    <property type="match status" value="1"/>
</dbReference>
<reference evidence="6 7" key="1">
    <citation type="submission" date="2023-10" db="EMBL/GenBank/DDBJ databases">
        <title>Draft genome sequence of Xylaria bambusicola isolate GMP-LS, the root and basal stem rot pathogen of sugarcane in Indonesia.</title>
        <authorList>
            <person name="Selvaraj P."/>
            <person name="Muralishankar V."/>
            <person name="Muruganantham S."/>
            <person name="Sp S."/>
            <person name="Haryani S."/>
            <person name="Lau K.J.X."/>
            <person name="Naqvi N.I."/>
        </authorList>
    </citation>
    <scope>NUCLEOTIDE SEQUENCE [LARGE SCALE GENOMIC DNA]</scope>
    <source>
        <strain evidence="6">GMP-LS</strain>
    </source>
</reference>
<keyword evidence="3" id="KW-0862">Zinc</keyword>
<feature type="domain" description="CENP-V/GFA" evidence="5">
    <location>
        <begin position="5"/>
        <end position="61"/>
    </location>
</feature>
<dbReference type="InterPro" id="IPR011057">
    <property type="entry name" value="Mss4-like_sf"/>
</dbReference>
<dbReference type="Pfam" id="PF04828">
    <property type="entry name" value="GFA"/>
    <property type="match status" value="1"/>
</dbReference>
<dbReference type="Gene3D" id="3.90.1590.10">
    <property type="entry name" value="glutathione-dependent formaldehyde- activating enzyme (gfa)"/>
    <property type="match status" value="1"/>
</dbReference>
<dbReference type="InterPro" id="IPR006913">
    <property type="entry name" value="CENP-V/GFA"/>
</dbReference>
<proteinExistence type="inferred from homology"/>
<keyword evidence="2" id="KW-0479">Metal-binding</keyword>
<name>A0AAN7YUZ2_9PEZI</name>
<gene>
    <name evidence="6" type="ORF">RRF57_001506</name>
</gene>
<dbReference type="Proteomes" id="UP001305414">
    <property type="component" value="Unassembled WGS sequence"/>
</dbReference>